<keyword evidence="1" id="KW-0472">Membrane</keyword>
<gene>
    <name evidence="3" type="ORF">CURHAP_LOCUS27392</name>
</gene>
<dbReference type="PROSITE" id="PS51792">
    <property type="entry name" value="YIPPEE"/>
    <property type="match status" value="1"/>
</dbReference>
<dbReference type="Proteomes" id="UP000507222">
    <property type="component" value="Unassembled WGS sequence"/>
</dbReference>
<accession>A0A6J5UM74</accession>
<dbReference type="EMBL" id="CAEKDK010000004">
    <property type="protein sequence ID" value="CAB4277609.1"/>
    <property type="molecule type" value="Genomic_DNA"/>
</dbReference>
<sequence>MNERREDQYDNMITLLLTYFVFHVAQWWGGKYEAAQEKSQKFKEGKFILERFHILGPNGSNYSITLETQIGGSDADDA</sequence>
<feature type="transmembrane region" description="Helical" evidence="1">
    <location>
        <begin position="12"/>
        <end position="29"/>
    </location>
</feature>
<organism evidence="3 4">
    <name type="scientific">Prunus armeniaca</name>
    <name type="common">Apricot</name>
    <name type="synonym">Armeniaca vulgaris</name>
    <dbReference type="NCBI Taxonomy" id="36596"/>
    <lineage>
        <taxon>Eukaryota</taxon>
        <taxon>Viridiplantae</taxon>
        <taxon>Streptophyta</taxon>
        <taxon>Embryophyta</taxon>
        <taxon>Tracheophyta</taxon>
        <taxon>Spermatophyta</taxon>
        <taxon>Magnoliopsida</taxon>
        <taxon>eudicotyledons</taxon>
        <taxon>Gunneridae</taxon>
        <taxon>Pentapetalae</taxon>
        <taxon>rosids</taxon>
        <taxon>fabids</taxon>
        <taxon>Rosales</taxon>
        <taxon>Rosaceae</taxon>
        <taxon>Amygdaloideae</taxon>
        <taxon>Amygdaleae</taxon>
        <taxon>Prunus</taxon>
    </lineage>
</organism>
<evidence type="ECO:0000256" key="1">
    <source>
        <dbReference type="SAM" id="Phobius"/>
    </source>
</evidence>
<evidence type="ECO:0000313" key="3">
    <source>
        <dbReference type="EMBL" id="CAB4277609.1"/>
    </source>
</evidence>
<dbReference type="InterPro" id="IPR034751">
    <property type="entry name" value="Yippee"/>
</dbReference>
<reference evidence="3 4" key="1">
    <citation type="submission" date="2020-05" db="EMBL/GenBank/DDBJ databases">
        <authorList>
            <person name="Campoy J."/>
            <person name="Schneeberger K."/>
            <person name="Spophaly S."/>
        </authorList>
    </citation>
    <scope>NUCLEOTIDE SEQUENCE [LARGE SCALE GENOMIC DNA]</scope>
    <source>
        <strain evidence="3">PruArmRojPasFocal</strain>
    </source>
</reference>
<keyword evidence="1" id="KW-1133">Transmembrane helix</keyword>
<proteinExistence type="predicted"/>
<feature type="domain" description="Yippee" evidence="2">
    <location>
        <begin position="1"/>
        <end position="58"/>
    </location>
</feature>
<name>A0A6J5UM74_PRUAR</name>
<evidence type="ECO:0000313" key="4">
    <source>
        <dbReference type="Proteomes" id="UP000507222"/>
    </source>
</evidence>
<evidence type="ECO:0000259" key="2">
    <source>
        <dbReference type="PROSITE" id="PS51792"/>
    </source>
</evidence>
<dbReference type="AlphaFoldDB" id="A0A6J5UM74"/>
<keyword evidence="1" id="KW-0812">Transmembrane</keyword>
<protein>
    <recommendedName>
        <fullName evidence="2">Yippee domain-containing protein</fullName>
    </recommendedName>
</protein>